<feature type="compositionally biased region" description="Basic and acidic residues" evidence="5">
    <location>
        <begin position="1"/>
        <end position="10"/>
    </location>
</feature>
<evidence type="ECO:0000256" key="6">
    <source>
        <dbReference type="SAM" id="Phobius"/>
    </source>
</evidence>
<dbReference type="AlphaFoldDB" id="A0AAN6MBR5"/>
<feature type="transmembrane region" description="Helical" evidence="6">
    <location>
        <begin position="480"/>
        <end position="503"/>
    </location>
</feature>
<dbReference type="InterPro" id="IPR011701">
    <property type="entry name" value="MFS"/>
</dbReference>
<dbReference type="InterPro" id="IPR036259">
    <property type="entry name" value="MFS_trans_sf"/>
</dbReference>
<evidence type="ECO:0000259" key="7">
    <source>
        <dbReference type="PROSITE" id="PS50850"/>
    </source>
</evidence>
<dbReference type="GO" id="GO:0016020">
    <property type="term" value="C:membrane"/>
    <property type="evidence" value="ECO:0007669"/>
    <property type="project" value="UniProtKB-SubCell"/>
</dbReference>
<comment type="subcellular location">
    <subcellularLocation>
        <location evidence="1">Membrane</location>
        <topology evidence="1">Multi-pass membrane protein</topology>
    </subcellularLocation>
</comment>
<feature type="transmembrane region" description="Helical" evidence="6">
    <location>
        <begin position="411"/>
        <end position="436"/>
    </location>
</feature>
<protein>
    <submittedName>
        <fullName evidence="8">General substrate transporter</fullName>
    </submittedName>
</protein>
<dbReference type="SUPFAM" id="SSF103473">
    <property type="entry name" value="MFS general substrate transporter"/>
    <property type="match status" value="1"/>
</dbReference>
<gene>
    <name evidence="8" type="ORF">C8A05DRAFT_39347</name>
</gene>
<keyword evidence="4 6" id="KW-0472">Membrane</keyword>
<dbReference type="Proteomes" id="UP001303889">
    <property type="component" value="Unassembled WGS sequence"/>
</dbReference>
<organism evidence="8 9">
    <name type="scientific">Staphylotrichum tortipilum</name>
    <dbReference type="NCBI Taxonomy" id="2831512"/>
    <lineage>
        <taxon>Eukaryota</taxon>
        <taxon>Fungi</taxon>
        <taxon>Dikarya</taxon>
        <taxon>Ascomycota</taxon>
        <taxon>Pezizomycotina</taxon>
        <taxon>Sordariomycetes</taxon>
        <taxon>Sordariomycetidae</taxon>
        <taxon>Sordariales</taxon>
        <taxon>Chaetomiaceae</taxon>
        <taxon>Staphylotrichum</taxon>
    </lineage>
</organism>
<dbReference type="PANTHER" id="PTHR23507:SF1">
    <property type="entry name" value="FI18259P1-RELATED"/>
    <property type="match status" value="1"/>
</dbReference>
<feature type="transmembrane region" description="Helical" evidence="6">
    <location>
        <begin position="60"/>
        <end position="83"/>
    </location>
</feature>
<evidence type="ECO:0000256" key="1">
    <source>
        <dbReference type="ARBA" id="ARBA00004141"/>
    </source>
</evidence>
<feature type="domain" description="Major facilitator superfamily (MFS) profile" evidence="7">
    <location>
        <begin position="58"/>
        <end position="508"/>
    </location>
</feature>
<dbReference type="Pfam" id="PF07690">
    <property type="entry name" value="MFS_1"/>
    <property type="match status" value="1"/>
</dbReference>
<evidence type="ECO:0000313" key="8">
    <source>
        <dbReference type="EMBL" id="KAK3897103.1"/>
    </source>
</evidence>
<evidence type="ECO:0000256" key="4">
    <source>
        <dbReference type="ARBA" id="ARBA00023136"/>
    </source>
</evidence>
<feature type="region of interest" description="Disordered" evidence="5">
    <location>
        <begin position="1"/>
        <end position="29"/>
    </location>
</feature>
<name>A0AAN6MBR5_9PEZI</name>
<accession>A0AAN6MBR5</accession>
<sequence length="532" mass="56405">MNRQEHHFAVEAEPLLPATDNDTGDLQEDSINSIPEHEAHKPHSRRGLAARFQAQRRTSIVALLAILMFAITMSGMLILIPIFRLVEDAICHVHYGKPLAEPIEERLCKVEDVQKELALLGGVSAMLNSVVGLVAALPYGVLADRIGRKPSFILAYVGIVLAFAWGPLMLVIGPMPNVRLSVLGSLFFLIGGGIPVAMNSLHAMASDISSEADRATSFLFLSFGAVSGGLAGPVTAGLLMEHLGPWFPVLLVFCLTPFVFSLTIFLPETLPIKLRSAAATSPQPDQPTLTTKLRDAAGELRVSLLLLKNRNIALSLPAFAIQPALFVAYSSTLAQHISTYFGWTLAQTNYLLSPLGVLQLVIIVLLPRAGGVLTDPAGRFGLSGFAKDLALTKVSFLLLVAGAVVEGCSRGVVVFMVGLVVGTVGSSSGPLCRAIATGYVEPRQTSRLYALISLAETGGAVLGGPVLAWCFSVGMEKRGVWIGLPWFYVAGLVVVALVSLMFLRAPKEKAGEEGAGSEGGGEVGYQSAEESV</sequence>
<dbReference type="PROSITE" id="PS50850">
    <property type="entry name" value="MFS"/>
    <property type="match status" value="1"/>
</dbReference>
<keyword evidence="9" id="KW-1185">Reference proteome</keyword>
<feature type="transmembrane region" description="Helical" evidence="6">
    <location>
        <begin position="246"/>
        <end position="266"/>
    </location>
</feature>
<dbReference type="GO" id="GO:0022857">
    <property type="term" value="F:transmembrane transporter activity"/>
    <property type="evidence" value="ECO:0007669"/>
    <property type="project" value="InterPro"/>
</dbReference>
<keyword evidence="3 6" id="KW-1133">Transmembrane helix</keyword>
<reference evidence="8" key="1">
    <citation type="journal article" date="2023" name="Mol. Phylogenet. Evol.">
        <title>Genome-scale phylogeny and comparative genomics of the fungal order Sordariales.</title>
        <authorList>
            <person name="Hensen N."/>
            <person name="Bonometti L."/>
            <person name="Westerberg I."/>
            <person name="Brannstrom I.O."/>
            <person name="Guillou S."/>
            <person name="Cros-Aarteil S."/>
            <person name="Calhoun S."/>
            <person name="Haridas S."/>
            <person name="Kuo A."/>
            <person name="Mondo S."/>
            <person name="Pangilinan J."/>
            <person name="Riley R."/>
            <person name="LaButti K."/>
            <person name="Andreopoulos B."/>
            <person name="Lipzen A."/>
            <person name="Chen C."/>
            <person name="Yan M."/>
            <person name="Daum C."/>
            <person name="Ng V."/>
            <person name="Clum A."/>
            <person name="Steindorff A."/>
            <person name="Ohm R.A."/>
            <person name="Martin F."/>
            <person name="Silar P."/>
            <person name="Natvig D.O."/>
            <person name="Lalanne C."/>
            <person name="Gautier V."/>
            <person name="Ament-Velasquez S.L."/>
            <person name="Kruys A."/>
            <person name="Hutchinson M.I."/>
            <person name="Powell A.J."/>
            <person name="Barry K."/>
            <person name="Miller A.N."/>
            <person name="Grigoriev I.V."/>
            <person name="Debuchy R."/>
            <person name="Gladieux P."/>
            <person name="Hiltunen Thoren M."/>
            <person name="Johannesson H."/>
        </authorList>
    </citation>
    <scope>NUCLEOTIDE SEQUENCE</scope>
    <source>
        <strain evidence="8">CBS 103.79</strain>
    </source>
</reference>
<feature type="transmembrane region" description="Helical" evidence="6">
    <location>
        <begin position="117"/>
        <end position="141"/>
    </location>
</feature>
<feature type="compositionally biased region" description="Gly residues" evidence="5">
    <location>
        <begin position="513"/>
        <end position="523"/>
    </location>
</feature>
<feature type="transmembrane region" description="Helical" evidence="6">
    <location>
        <begin position="218"/>
        <end position="240"/>
    </location>
</feature>
<feature type="transmembrane region" description="Helical" evidence="6">
    <location>
        <begin position="178"/>
        <end position="197"/>
    </location>
</feature>
<feature type="transmembrane region" description="Helical" evidence="6">
    <location>
        <begin position="448"/>
        <end position="474"/>
    </location>
</feature>
<evidence type="ECO:0000256" key="5">
    <source>
        <dbReference type="SAM" id="MobiDB-lite"/>
    </source>
</evidence>
<feature type="region of interest" description="Disordered" evidence="5">
    <location>
        <begin position="508"/>
        <end position="532"/>
    </location>
</feature>
<evidence type="ECO:0000256" key="2">
    <source>
        <dbReference type="ARBA" id="ARBA00022692"/>
    </source>
</evidence>
<evidence type="ECO:0000256" key="3">
    <source>
        <dbReference type="ARBA" id="ARBA00022989"/>
    </source>
</evidence>
<dbReference type="Gene3D" id="1.20.1250.20">
    <property type="entry name" value="MFS general substrate transporter like domains"/>
    <property type="match status" value="1"/>
</dbReference>
<reference evidence="8" key="2">
    <citation type="submission" date="2023-05" db="EMBL/GenBank/DDBJ databases">
        <authorList>
            <consortium name="Lawrence Berkeley National Laboratory"/>
            <person name="Steindorff A."/>
            <person name="Hensen N."/>
            <person name="Bonometti L."/>
            <person name="Westerberg I."/>
            <person name="Brannstrom I.O."/>
            <person name="Guillou S."/>
            <person name="Cros-Aarteil S."/>
            <person name="Calhoun S."/>
            <person name="Haridas S."/>
            <person name="Kuo A."/>
            <person name="Mondo S."/>
            <person name="Pangilinan J."/>
            <person name="Riley R."/>
            <person name="Labutti K."/>
            <person name="Andreopoulos B."/>
            <person name="Lipzen A."/>
            <person name="Chen C."/>
            <person name="Yanf M."/>
            <person name="Daum C."/>
            <person name="Ng V."/>
            <person name="Clum A."/>
            <person name="Ohm R."/>
            <person name="Martin F."/>
            <person name="Silar P."/>
            <person name="Natvig D."/>
            <person name="Lalanne C."/>
            <person name="Gautier V."/>
            <person name="Ament-Velasquez S.L."/>
            <person name="Kruys A."/>
            <person name="Hutchinson M.I."/>
            <person name="Powell A.J."/>
            <person name="Barry K."/>
            <person name="Miller A.N."/>
            <person name="Grigoriev I.V."/>
            <person name="Debuchy R."/>
            <person name="Gladieux P."/>
            <person name="Thoren M.H."/>
            <person name="Johannesson H."/>
        </authorList>
    </citation>
    <scope>NUCLEOTIDE SEQUENCE</scope>
    <source>
        <strain evidence="8">CBS 103.79</strain>
    </source>
</reference>
<dbReference type="PANTHER" id="PTHR23507">
    <property type="entry name" value="ZGC:174356"/>
    <property type="match status" value="1"/>
</dbReference>
<keyword evidence="2 6" id="KW-0812">Transmembrane</keyword>
<evidence type="ECO:0000313" key="9">
    <source>
        <dbReference type="Proteomes" id="UP001303889"/>
    </source>
</evidence>
<dbReference type="InterPro" id="IPR020846">
    <property type="entry name" value="MFS_dom"/>
</dbReference>
<feature type="transmembrane region" description="Helical" evidence="6">
    <location>
        <begin position="153"/>
        <end position="172"/>
    </location>
</feature>
<dbReference type="EMBL" id="MU856272">
    <property type="protein sequence ID" value="KAK3897103.1"/>
    <property type="molecule type" value="Genomic_DNA"/>
</dbReference>
<proteinExistence type="predicted"/>
<feature type="transmembrane region" description="Helical" evidence="6">
    <location>
        <begin position="350"/>
        <end position="373"/>
    </location>
</feature>
<comment type="caution">
    <text evidence="8">The sequence shown here is derived from an EMBL/GenBank/DDBJ whole genome shotgun (WGS) entry which is preliminary data.</text>
</comment>